<name>H3KCM7_9BURK</name>
<dbReference type="Gene3D" id="2.40.128.130">
    <property type="entry name" value="Autotransporter beta-domain"/>
    <property type="match status" value="1"/>
</dbReference>
<protein>
    <submittedName>
        <fullName evidence="4">Outer membrane autotransporter barrel domain protein</fullName>
    </submittedName>
</protein>
<dbReference type="RefSeq" id="WP_008541011.1">
    <property type="nucleotide sequence ID" value="NZ_JH604883.1"/>
</dbReference>
<evidence type="ECO:0000259" key="3">
    <source>
        <dbReference type="PROSITE" id="PS51208"/>
    </source>
</evidence>
<dbReference type="EMBL" id="AFBQ01000056">
    <property type="protein sequence ID" value="EHY32138.1"/>
    <property type="molecule type" value="Genomic_DNA"/>
</dbReference>
<dbReference type="Proteomes" id="UP000004956">
    <property type="component" value="Unassembled WGS sequence"/>
</dbReference>
<dbReference type="GO" id="GO:0019867">
    <property type="term" value="C:outer membrane"/>
    <property type="evidence" value="ECO:0007669"/>
    <property type="project" value="InterPro"/>
</dbReference>
<dbReference type="STRING" id="762967.HMPREF9440_00480"/>
<evidence type="ECO:0000256" key="1">
    <source>
        <dbReference type="SAM" id="MobiDB-lite"/>
    </source>
</evidence>
<gene>
    <name evidence="4" type="ORF">HMPREF9440_00480</name>
</gene>
<keyword evidence="5" id="KW-1185">Reference proteome</keyword>
<dbReference type="InterPro" id="IPR006315">
    <property type="entry name" value="OM_autotransptr_brl_dom"/>
</dbReference>
<reference evidence="4 5" key="1">
    <citation type="submission" date="2011-11" db="EMBL/GenBank/DDBJ databases">
        <authorList>
            <person name="Weinstock G."/>
            <person name="Sodergren E."/>
            <person name="Clifton S."/>
            <person name="Fulton L."/>
            <person name="Fulton B."/>
            <person name="Courtney L."/>
            <person name="Fronick C."/>
            <person name="Harrison M."/>
            <person name="Strong C."/>
            <person name="Farmer C."/>
            <person name="Delahaunty K."/>
            <person name="Markovic C."/>
            <person name="Hall O."/>
            <person name="Minx P."/>
            <person name="Tomlinson C."/>
            <person name="Mitreva M."/>
            <person name="Hou S."/>
            <person name="Chen J."/>
            <person name="Wollam A."/>
            <person name="Pepin K.H."/>
            <person name="Johnson M."/>
            <person name="Bhonagiri V."/>
            <person name="Zhang X."/>
            <person name="Suruliraj S."/>
            <person name="Warren W."/>
            <person name="Chinwalla A."/>
            <person name="Mardis E.R."/>
            <person name="Wilson R.K."/>
        </authorList>
    </citation>
    <scope>NUCLEOTIDE SEQUENCE [LARGE SCALE GENOMIC DNA]</scope>
    <source>
        <strain evidence="4 5">YIT 11816</strain>
    </source>
</reference>
<dbReference type="AlphaFoldDB" id="H3KCM7"/>
<dbReference type="SMART" id="SM00869">
    <property type="entry name" value="Autotransporter"/>
    <property type="match status" value="1"/>
</dbReference>
<proteinExistence type="predicted"/>
<evidence type="ECO:0000313" key="5">
    <source>
        <dbReference type="Proteomes" id="UP000004956"/>
    </source>
</evidence>
<dbReference type="InterPro" id="IPR036709">
    <property type="entry name" value="Autotransporte_beta_dom_sf"/>
</dbReference>
<sequence length="757" mass="80418">MERKLIALAVSAAITATFAAGTASAAQKTVTIQGDKWDEPVVIYPTDASGSGFANIGELKVDVKDGIVIDSVTFKNTNPDSEKLRVGYLKHFGKKAVVNTLEIEAGTAKRPTVATLEFWGKEKDETGKSFDGKKVVMRDMSAFRVSNSSYSKGNYNGKSVKDAAFHADNLVIDGTTGIVFGVVQNAPTKRAVDTVWAGYSDAAEGRFTKAEKAVAGIAGSGDFKSLQVGTVNVGNATFATIDGVTKMLPSPVSGFFEQVAWSTLVKGAVLLPLDGKDTITFNLNHPDAKLALGTIGTVAVVENKVEAAQPAAASGEQPRVRSRRAAPENAPAPAAEPAAEPAATALPVNLSINVNVPDYKNEISVEKIESGAEIAISTAGSAEKSGSEVAADTAKLLKVAALSGGSEEKPAAVTTRVSVGQAGLNDAVETVYDVKPNAEGGGTTVDVDHGKTTVTSTNSVLGTLSEVASLGTMQWRAEMNHLQYRMGELRDQAGFGNGVWARAYQGKDKYGDQKVENEYLGFQAGYDHRLEGTNVILGGAVSFTHGDSKFRTGDGDNDALAFTAYGTWLHENGLFVDGTVKYAVLSNDVDMRAQNGDKVVRDKASYDTNAMSVSVEAGWRLPVTSLAYVEPQVELMYGHVRSADYRWDAYKVTAEGVDALVGRAGVMAGFSFPDKKGSVYMRASVLNDFKGEADTTFRYAGQKRVVSNDLGGSWYELGLGGNWNVTDSTYLYADFQYADGGEVDTPWRWSVGVRHAF</sequence>
<feature type="region of interest" description="Disordered" evidence="1">
    <location>
        <begin position="308"/>
        <end position="340"/>
    </location>
</feature>
<dbReference type="NCBIfam" id="TIGR01414">
    <property type="entry name" value="autotrans_barl"/>
    <property type="match status" value="1"/>
</dbReference>
<dbReference type="PRINTS" id="PR01484">
    <property type="entry name" value="PRTACTNFAMLY"/>
</dbReference>
<dbReference type="PATRIC" id="fig|762967.3.peg.400"/>
<accession>H3KCM7</accession>
<dbReference type="PANTHER" id="PTHR35037">
    <property type="entry name" value="C-TERMINAL REGION OF AIDA-LIKE PROTEIN"/>
    <property type="match status" value="1"/>
</dbReference>
<organism evidence="4 5">
    <name type="scientific">Sutterella parvirubra YIT 11816</name>
    <dbReference type="NCBI Taxonomy" id="762967"/>
    <lineage>
        <taxon>Bacteria</taxon>
        <taxon>Pseudomonadati</taxon>
        <taxon>Pseudomonadota</taxon>
        <taxon>Betaproteobacteria</taxon>
        <taxon>Burkholderiales</taxon>
        <taxon>Sutterellaceae</taxon>
        <taxon>Sutterella</taxon>
    </lineage>
</organism>
<evidence type="ECO:0000256" key="2">
    <source>
        <dbReference type="SAM" id="SignalP"/>
    </source>
</evidence>
<dbReference type="PANTHER" id="PTHR35037:SF7">
    <property type="entry name" value="AUTOTRANSPORTER"/>
    <property type="match status" value="1"/>
</dbReference>
<dbReference type="Pfam" id="PF03797">
    <property type="entry name" value="Autotransporter"/>
    <property type="match status" value="1"/>
</dbReference>
<evidence type="ECO:0000313" key="4">
    <source>
        <dbReference type="EMBL" id="EHY32138.1"/>
    </source>
</evidence>
<dbReference type="InterPro" id="IPR003991">
    <property type="entry name" value="Pertactin_virulence_factor"/>
</dbReference>
<feature type="compositionally biased region" description="Low complexity" evidence="1">
    <location>
        <begin position="327"/>
        <end position="340"/>
    </location>
</feature>
<dbReference type="InterPro" id="IPR051551">
    <property type="entry name" value="Autotransporter_adhesion"/>
</dbReference>
<comment type="caution">
    <text evidence="4">The sequence shown here is derived from an EMBL/GenBank/DDBJ whole genome shotgun (WGS) entry which is preliminary data.</text>
</comment>
<keyword evidence="2" id="KW-0732">Signal</keyword>
<dbReference type="SUPFAM" id="SSF103515">
    <property type="entry name" value="Autotransporter"/>
    <property type="match status" value="1"/>
</dbReference>
<dbReference type="OrthoDB" id="8613300at2"/>
<dbReference type="InterPro" id="IPR005546">
    <property type="entry name" value="Autotransporte_beta"/>
</dbReference>
<feature type="domain" description="Autotransporter" evidence="3">
    <location>
        <begin position="492"/>
        <end position="757"/>
    </location>
</feature>
<feature type="signal peptide" evidence="2">
    <location>
        <begin position="1"/>
        <end position="25"/>
    </location>
</feature>
<dbReference type="PROSITE" id="PS51208">
    <property type="entry name" value="AUTOTRANSPORTER"/>
    <property type="match status" value="1"/>
</dbReference>
<feature type="chain" id="PRO_5003588828" evidence="2">
    <location>
        <begin position="26"/>
        <end position="757"/>
    </location>
</feature>
<dbReference type="HOGENOM" id="CLU_367978_0_0_4"/>